<feature type="region of interest" description="Disordered" evidence="1">
    <location>
        <begin position="117"/>
        <end position="138"/>
    </location>
</feature>
<protein>
    <submittedName>
        <fullName evidence="2">Uncharacterized protein</fullName>
    </submittedName>
</protein>
<sequence length="138" mass="15672">LDLARPRPFHGSLVLRNHNLLRRRIEREIEKNPVYTVTPFVWASVLDVSAWNLKIVPEASSEDSAPKGSTSPFVLVHGDLKEEDQIGGKNFAKQYNIAQWSRTQRCFRHAQKAMNQMMGKSPSQSAIPTNLNEWSTAE</sequence>
<reference evidence="2 3" key="1">
    <citation type="submission" date="2020-09" db="EMBL/GenBank/DDBJ databases">
        <title>De no assembly of potato wild relative species, Solanum commersonii.</title>
        <authorList>
            <person name="Cho K."/>
        </authorList>
    </citation>
    <scope>NUCLEOTIDE SEQUENCE [LARGE SCALE GENOMIC DNA]</scope>
    <source>
        <strain evidence="2">LZ3.2</strain>
        <tissue evidence="2">Leaf</tissue>
    </source>
</reference>
<feature type="compositionally biased region" description="Polar residues" evidence="1">
    <location>
        <begin position="121"/>
        <end position="138"/>
    </location>
</feature>
<proteinExistence type="predicted"/>
<dbReference type="AlphaFoldDB" id="A0A9J6A5R0"/>
<evidence type="ECO:0000256" key="1">
    <source>
        <dbReference type="SAM" id="MobiDB-lite"/>
    </source>
</evidence>
<dbReference type="Proteomes" id="UP000824120">
    <property type="component" value="Chromosome 2"/>
</dbReference>
<keyword evidence="3" id="KW-1185">Reference proteome</keyword>
<evidence type="ECO:0000313" key="3">
    <source>
        <dbReference type="Proteomes" id="UP000824120"/>
    </source>
</evidence>
<gene>
    <name evidence="2" type="ORF">H5410_004932</name>
</gene>
<dbReference type="EMBL" id="JACXVP010000002">
    <property type="protein sequence ID" value="KAG5619714.1"/>
    <property type="molecule type" value="Genomic_DNA"/>
</dbReference>
<feature type="non-terminal residue" evidence="2">
    <location>
        <position position="1"/>
    </location>
</feature>
<organism evidence="2 3">
    <name type="scientific">Solanum commersonii</name>
    <name type="common">Commerson's wild potato</name>
    <name type="synonym">Commerson's nightshade</name>
    <dbReference type="NCBI Taxonomy" id="4109"/>
    <lineage>
        <taxon>Eukaryota</taxon>
        <taxon>Viridiplantae</taxon>
        <taxon>Streptophyta</taxon>
        <taxon>Embryophyta</taxon>
        <taxon>Tracheophyta</taxon>
        <taxon>Spermatophyta</taxon>
        <taxon>Magnoliopsida</taxon>
        <taxon>eudicotyledons</taxon>
        <taxon>Gunneridae</taxon>
        <taxon>Pentapetalae</taxon>
        <taxon>asterids</taxon>
        <taxon>lamiids</taxon>
        <taxon>Solanales</taxon>
        <taxon>Solanaceae</taxon>
        <taxon>Solanoideae</taxon>
        <taxon>Solaneae</taxon>
        <taxon>Solanum</taxon>
    </lineage>
</organism>
<evidence type="ECO:0000313" key="2">
    <source>
        <dbReference type="EMBL" id="KAG5619714.1"/>
    </source>
</evidence>
<comment type="caution">
    <text evidence="2">The sequence shown here is derived from an EMBL/GenBank/DDBJ whole genome shotgun (WGS) entry which is preliminary data.</text>
</comment>
<accession>A0A9J6A5R0</accession>
<name>A0A9J6A5R0_SOLCO</name>